<keyword evidence="3" id="KW-0732">Signal</keyword>
<feature type="signal peptide" evidence="3">
    <location>
        <begin position="1"/>
        <end position="25"/>
    </location>
</feature>
<evidence type="ECO:0000313" key="5">
    <source>
        <dbReference type="EMBL" id="SEF60350.1"/>
    </source>
</evidence>
<dbReference type="EMBL" id="FNVA01000001">
    <property type="protein sequence ID" value="SEF60350.1"/>
    <property type="molecule type" value="Genomic_DNA"/>
</dbReference>
<dbReference type="InterPro" id="IPR032109">
    <property type="entry name" value="Big_3_5"/>
</dbReference>
<dbReference type="CDD" id="cd04486">
    <property type="entry name" value="YhcR_OBF_like"/>
    <property type="match status" value="1"/>
</dbReference>
<feature type="region of interest" description="Disordered" evidence="1">
    <location>
        <begin position="186"/>
        <end position="206"/>
    </location>
</feature>
<name>A0A1H5TC67_9BACT</name>
<organism evidence="5 6">
    <name type="scientific">Bryocella elongata</name>
    <dbReference type="NCBI Taxonomy" id="863522"/>
    <lineage>
        <taxon>Bacteria</taxon>
        <taxon>Pseudomonadati</taxon>
        <taxon>Acidobacteriota</taxon>
        <taxon>Terriglobia</taxon>
        <taxon>Terriglobales</taxon>
        <taxon>Acidobacteriaceae</taxon>
        <taxon>Bryocella</taxon>
    </lineage>
</organism>
<keyword evidence="2" id="KW-0812">Transmembrane</keyword>
<accession>A0A1H5TC67</accession>
<reference evidence="5 6" key="1">
    <citation type="submission" date="2016-10" db="EMBL/GenBank/DDBJ databases">
        <authorList>
            <person name="de Groot N.N."/>
        </authorList>
    </citation>
    <scope>NUCLEOTIDE SEQUENCE [LARGE SCALE GENOMIC DNA]</scope>
    <source>
        <strain evidence="5 6">DSM 22489</strain>
    </source>
</reference>
<dbReference type="PANTHER" id="PTHR42834">
    <property type="entry name" value="ENDONUCLEASE/EXONUCLEASE/PHOSPHATASE FAMILY PROTEIN (AFU_ORTHOLOGUE AFUA_3G09210)"/>
    <property type="match status" value="1"/>
</dbReference>
<keyword evidence="2" id="KW-0472">Membrane</keyword>
<evidence type="ECO:0000313" key="6">
    <source>
        <dbReference type="Proteomes" id="UP000236728"/>
    </source>
</evidence>
<sequence length="1399" mass="141549">MFANKTRARVRACCFVLLVSPLFFAASAMAQSGLVISQIFGGGGNAGAPYSNDYIEIYNPTSAAISLAGLSVQYASSTGTAWQATPLGSSSLAAGQYFLVQEAKGSGTFAALPTPDATGTINLSGTTGKVALVNSTTALSGACPMDGVLDLVGFGTANCYSGSGDAPTLSNSTAALRSSYTNNNSADFTAATPNPRNTSYGSSSAGISAAGAANPSTVTSGGSTLLTVTVTPGTAPSSTGITVTADLSGIGGSATQAFYDDGTHGDVTAGDNVFSFSTTAISATSKTYSLSASVADTQLRNATASIGLTVNLPASNVAIHVIQGQKSLTATTVSPYAGQTVTTQGIVTGVSTAGFFIQTPDSDIDADPLTPEGIYVYTGSGKVPSTAVIGNYVRVTGAISTYPAVSASHTPATELSSTTATVLATGQTLPKAIALTASMLTPSGGLYQLTPYEGMRVSVNSLTSVSGTDGSLSSEANETTTSNGQFYAVITGTPRPFREPGVDIRDSQTGLPANVAHFDDNPERILVDTSLLGGTKVDLSTGAVLPSVTGVLDFTYSSDSYYDPSRLALDATYDRSQVVAGIGVVPAPAPASNEFRVAAYNIERFFNTNSADDIDYNPVTQKTGNSSAVDLTAAAYANRLSKVSLAVRHVLGNPDVVALEEVENQSVVADIAAKISSDATAAGETDPQYVAYGTGTSYAPYTNDVGGISVGFLVKSTTVNTINVQQFGASNLFTDPRDNTTQQTLNDRPPLVLHAGIKRTNAKDYPVTVIVNHLRSLSGENDPSSGVFVRAKKELQAEYLANLIQGYQSSGEHVISVGDYNAFQFSDAYIDILATVTNRNVLPSDQVLVPGIAGLVNPSPTDLVTLLPAADQWSYQEYGNAQVLDHIVATSDLVGAGAHVAYAHFDADQPLIAYNDPTTPARESDHDAAVGYFATPAPVLSATLTGTGSFGTVNEGTSSSAMGFILTNTGEGSITISGITASGDFTQNNQCGATLLVNATCSINVIFTPTAAGARTGTLTITTNTGTATYTANLTGNGSATTTTLSLSAPTPVAPTVGQPVSITATVAGTGATPTGTVTFVVDGAAQSPITTTAGVATISLSGLAAGSHSVSASYNPTANFTASTASAVSFTVKATPSLALSVSPAATSGNELQGVGLTFTATLSAASKASGTVSFFDGATQLTSGIALNGSGVATYSTSTLGLGAHSVTAQFVGDSLNVAATSSAVAFTTKVAASAGITSSTPSLYLSVAAPGTTTATLSYVPNAGYAGTLTLSCSGLPSGVTCGFSPASLTFTQGSTASQSSTLTITVAAQHAMLEGAPRRGQSVYFAMLFPGLLGLWKLRKNRNLASRLLMLAMLFGGFLMVTGCGGGNKVTSSAFNVVASDGTNSVTTLVNLTIH</sequence>
<dbReference type="PANTHER" id="PTHR42834:SF1">
    <property type="entry name" value="ENDONUCLEASE_EXONUCLEASE_PHOSPHATASE FAMILY PROTEIN (AFU_ORTHOLOGUE AFUA_3G09210)"/>
    <property type="match status" value="1"/>
</dbReference>
<dbReference type="SUPFAM" id="SSF56219">
    <property type="entry name" value="DNase I-like"/>
    <property type="match status" value="1"/>
</dbReference>
<dbReference type="InterPro" id="IPR013783">
    <property type="entry name" value="Ig-like_fold"/>
</dbReference>
<gene>
    <name evidence="5" type="ORF">SAMN05421819_0554</name>
</gene>
<evidence type="ECO:0000256" key="2">
    <source>
        <dbReference type="SAM" id="Phobius"/>
    </source>
</evidence>
<dbReference type="Pfam" id="PF07610">
    <property type="entry name" value="DUF1573"/>
    <property type="match status" value="1"/>
</dbReference>
<feature type="compositionally biased region" description="Polar residues" evidence="1">
    <location>
        <begin position="186"/>
        <end position="198"/>
    </location>
</feature>
<dbReference type="PROSITE" id="PS51841">
    <property type="entry name" value="LTD"/>
    <property type="match status" value="1"/>
</dbReference>
<dbReference type="InterPro" id="IPR011467">
    <property type="entry name" value="DUF1573"/>
</dbReference>
<dbReference type="Proteomes" id="UP000236728">
    <property type="component" value="Unassembled WGS sequence"/>
</dbReference>
<keyword evidence="6" id="KW-1185">Reference proteome</keyword>
<evidence type="ECO:0000256" key="3">
    <source>
        <dbReference type="SAM" id="SignalP"/>
    </source>
</evidence>
<evidence type="ECO:0000259" key="4">
    <source>
        <dbReference type="PROSITE" id="PS51841"/>
    </source>
</evidence>
<dbReference type="InterPro" id="IPR036691">
    <property type="entry name" value="Endo/exonu/phosph_ase_sf"/>
</dbReference>
<dbReference type="GO" id="GO:0005737">
    <property type="term" value="C:cytoplasm"/>
    <property type="evidence" value="ECO:0007669"/>
    <property type="project" value="UniProtKB-SubCell"/>
</dbReference>
<proteinExistence type="predicted"/>
<feature type="chain" id="PRO_5009284917" description="LTD domain-containing protein" evidence="3">
    <location>
        <begin position="26"/>
        <end position="1399"/>
    </location>
</feature>
<dbReference type="Gene3D" id="2.60.40.10">
    <property type="entry name" value="Immunoglobulins"/>
    <property type="match status" value="3"/>
</dbReference>
<dbReference type="InterPro" id="IPR001322">
    <property type="entry name" value="Lamin_tail_dom"/>
</dbReference>
<feature type="transmembrane region" description="Helical" evidence="2">
    <location>
        <begin position="1352"/>
        <end position="1372"/>
    </location>
</feature>
<dbReference type="Pfam" id="PF00932">
    <property type="entry name" value="LTD"/>
    <property type="match status" value="1"/>
</dbReference>
<evidence type="ECO:0000256" key="1">
    <source>
        <dbReference type="SAM" id="MobiDB-lite"/>
    </source>
</evidence>
<dbReference type="NCBIfam" id="NF012200">
    <property type="entry name" value="choice_anch_D"/>
    <property type="match status" value="1"/>
</dbReference>
<dbReference type="NCBIfam" id="NF041940">
    <property type="entry name" value="choice_anch_X"/>
    <property type="match status" value="1"/>
</dbReference>
<dbReference type="Gene3D" id="3.60.10.10">
    <property type="entry name" value="Endonuclease/exonuclease/phosphatase"/>
    <property type="match status" value="1"/>
</dbReference>
<dbReference type="Pfam" id="PF16640">
    <property type="entry name" value="Big_3_5"/>
    <property type="match status" value="2"/>
</dbReference>
<keyword evidence="2" id="KW-1133">Transmembrane helix</keyword>
<protein>
    <recommendedName>
        <fullName evidence="4">LTD domain-containing protein</fullName>
    </recommendedName>
</protein>
<feature type="domain" description="LTD" evidence="4">
    <location>
        <begin position="20"/>
        <end position="156"/>
    </location>
</feature>
<feature type="transmembrane region" description="Helical" evidence="2">
    <location>
        <begin position="1323"/>
        <end position="1340"/>
    </location>
</feature>